<dbReference type="Proteomes" id="UP000637423">
    <property type="component" value="Unassembled WGS sequence"/>
</dbReference>
<dbReference type="AlphaFoldDB" id="A0A916UWG8"/>
<dbReference type="NCBIfam" id="NF043076">
    <property type="entry name" value="PHA_gran_PhaM"/>
    <property type="match status" value="1"/>
</dbReference>
<gene>
    <name evidence="2" type="ORF">GCM10011396_39600</name>
</gene>
<evidence type="ECO:0000313" key="2">
    <source>
        <dbReference type="EMBL" id="GGC88479.1"/>
    </source>
</evidence>
<feature type="region of interest" description="Disordered" evidence="1">
    <location>
        <begin position="203"/>
        <end position="292"/>
    </location>
</feature>
<sequence length="292" mass="30251">MTSQFPGGEMPGMTAMNDTLAFVKKLWGGMQVPGMVTPTISIDDLDKKIKDLKTVESWLNVNMNMLRGTIQALEVQRATIATLNSLGASFSNAMGSAEAAGTSSFSSDAYTAPAATNPEWPMPPAGTQAKPESFYTHAPAEPEPAADPETDADTDAEEDTADVEGSKEEASAASQFVNPAAWWTLLQDQFKQAVNNAMAGELTAKETPTAEEPKKAATKPATKTATKPANKTAKPAAKKTAKAPAKAGTAKAANQASAKPASKPVDKAGAAKSSVAKPKPVSIGSKLSSPKT</sequence>
<dbReference type="RefSeq" id="WP_229751243.1">
    <property type="nucleotide sequence ID" value="NZ_BMED01000004.1"/>
</dbReference>
<feature type="compositionally biased region" description="Low complexity" evidence="1">
    <location>
        <begin position="242"/>
        <end position="263"/>
    </location>
</feature>
<dbReference type="InterPro" id="IPR050026">
    <property type="entry name" value="PHA_gran_PhaM_N"/>
</dbReference>
<dbReference type="EMBL" id="BMED01000004">
    <property type="protein sequence ID" value="GGC88479.1"/>
    <property type="molecule type" value="Genomic_DNA"/>
</dbReference>
<feature type="compositionally biased region" description="Acidic residues" evidence="1">
    <location>
        <begin position="144"/>
        <end position="162"/>
    </location>
</feature>
<feature type="compositionally biased region" description="Low complexity" evidence="1">
    <location>
        <begin position="218"/>
        <end position="235"/>
    </location>
</feature>
<evidence type="ECO:0008006" key="4">
    <source>
        <dbReference type="Google" id="ProtNLM"/>
    </source>
</evidence>
<evidence type="ECO:0000256" key="1">
    <source>
        <dbReference type="SAM" id="MobiDB-lite"/>
    </source>
</evidence>
<reference evidence="2" key="2">
    <citation type="submission" date="2020-09" db="EMBL/GenBank/DDBJ databases">
        <authorList>
            <person name="Sun Q."/>
            <person name="Zhou Y."/>
        </authorList>
    </citation>
    <scope>NUCLEOTIDE SEQUENCE</scope>
    <source>
        <strain evidence="2">CGMCC 1.10998</strain>
    </source>
</reference>
<accession>A0A916UWG8</accession>
<comment type="caution">
    <text evidence="2">The sequence shown here is derived from an EMBL/GenBank/DDBJ whole genome shotgun (WGS) entry which is preliminary data.</text>
</comment>
<protein>
    <recommendedName>
        <fullName evidence="4">Tfp pilus assembly protein FimV</fullName>
    </recommendedName>
</protein>
<keyword evidence="3" id="KW-1185">Reference proteome</keyword>
<evidence type="ECO:0000313" key="3">
    <source>
        <dbReference type="Proteomes" id="UP000637423"/>
    </source>
</evidence>
<proteinExistence type="predicted"/>
<feature type="region of interest" description="Disordered" evidence="1">
    <location>
        <begin position="103"/>
        <end position="173"/>
    </location>
</feature>
<reference evidence="2" key="1">
    <citation type="journal article" date="2014" name="Int. J. Syst. Evol. Microbiol.">
        <title>Complete genome sequence of Corynebacterium casei LMG S-19264T (=DSM 44701T), isolated from a smear-ripened cheese.</title>
        <authorList>
            <consortium name="US DOE Joint Genome Institute (JGI-PGF)"/>
            <person name="Walter F."/>
            <person name="Albersmeier A."/>
            <person name="Kalinowski J."/>
            <person name="Ruckert C."/>
        </authorList>
    </citation>
    <scope>NUCLEOTIDE SEQUENCE</scope>
    <source>
        <strain evidence="2">CGMCC 1.10998</strain>
    </source>
</reference>
<name>A0A916UWG8_9BURK</name>
<organism evidence="2 3">
    <name type="scientific">Undibacterium terreum</name>
    <dbReference type="NCBI Taxonomy" id="1224302"/>
    <lineage>
        <taxon>Bacteria</taxon>
        <taxon>Pseudomonadati</taxon>
        <taxon>Pseudomonadota</taxon>
        <taxon>Betaproteobacteria</taxon>
        <taxon>Burkholderiales</taxon>
        <taxon>Oxalobacteraceae</taxon>
        <taxon>Undibacterium</taxon>
    </lineage>
</organism>